<dbReference type="PANTHER" id="PTHR10334">
    <property type="entry name" value="CYSTEINE-RICH SECRETORY PROTEIN-RELATED"/>
    <property type="match status" value="1"/>
</dbReference>
<dbReference type="InterPro" id="IPR001283">
    <property type="entry name" value="CRISP-related"/>
</dbReference>
<dbReference type="CDD" id="cd05380">
    <property type="entry name" value="CAP_euk"/>
    <property type="match status" value="1"/>
</dbReference>
<keyword evidence="4" id="KW-1185">Reference proteome</keyword>
<dbReference type="InterPro" id="IPR035940">
    <property type="entry name" value="CAP_sf"/>
</dbReference>
<feature type="non-terminal residue" evidence="3">
    <location>
        <position position="1"/>
    </location>
</feature>
<dbReference type="Gene3D" id="3.40.33.10">
    <property type="entry name" value="CAP"/>
    <property type="match status" value="1"/>
</dbReference>
<gene>
    <name evidence="3" type="ORF">ANCCAN_01555</name>
</gene>
<evidence type="ECO:0000313" key="4">
    <source>
        <dbReference type="Proteomes" id="UP000252519"/>
    </source>
</evidence>
<proteinExistence type="predicted"/>
<feature type="region of interest" description="Disordered" evidence="1">
    <location>
        <begin position="1"/>
        <end position="29"/>
    </location>
</feature>
<dbReference type="Proteomes" id="UP000252519">
    <property type="component" value="Unassembled WGS sequence"/>
</dbReference>
<reference evidence="3 4" key="1">
    <citation type="submission" date="2014-10" db="EMBL/GenBank/DDBJ databases">
        <title>Draft genome of the hookworm Ancylostoma caninum.</title>
        <authorList>
            <person name="Mitreva M."/>
        </authorList>
    </citation>
    <scope>NUCLEOTIDE SEQUENCE [LARGE SCALE GENOMIC DNA]</scope>
    <source>
        <strain evidence="3 4">Baltimore</strain>
    </source>
</reference>
<dbReference type="SMART" id="SM00198">
    <property type="entry name" value="SCP"/>
    <property type="match status" value="1"/>
</dbReference>
<sequence>STTPRTTSRTTKTSPPTTTKKSTTTRKPSVPNVWCKRIAGGDDRIRIKAVNMHNKRRSDLALGKVRRDNREALPSASNMNKLVELEVMAKNFAKKCPQTSSTSSIWTDYAPDIEDNYFFVPRRAITNMRKCRACGATYAEDNYSLISKRAASDNIEALDKAIKMWWRKVKTIRPYGPSVALRGYSRDEATRKFIKMAWAKTEEIGCAVNDCGSNYAVVCFYKPGGNMIGEPIYERGYPCSDCPGMCHPHEGLCLPLE</sequence>
<protein>
    <submittedName>
        <fullName evidence="3">SCP-like protein</fullName>
    </submittedName>
</protein>
<dbReference type="SUPFAM" id="SSF55797">
    <property type="entry name" value="PR-1-like"/>
    <property type="match status" value="1"/>
</dbReference>
<dbReference type="AlphaFoldDB" id="A0A368HA56"/>
<organism evidence="3 4">
    <name type="scientific">Ancylostoma caninum</name>
    <name type="common">Dog hookworm</name>
    <dbReference type="NCBI Taxonomy" id="29170"/>
    <lineage>
        <taxon>Eukaryota</taxon>
        <taxon>Metazoa</taxon>
        <taxon>Ecdysozoa</taxon>
        <taxon>Nematoda</taxon>
        <taxon>Chromadorea</taxon>
        <taxon>Rhabditida</taxon>
        <taxon>Rhabditina</taxon>
        <taxon>Rhabditomorpha</taxon>
        <taxon>Strongyloidea</taxon>
        <taxon>Ancylostomatidae</taxon>
        <taxon>Ancylostomatinae</taxon>
        <taxon>Ancylostoma</taxon>
    </lineage>
</organism>
<dbReference type="EMBL" id="JOJR01000008">
    <property type="protein sequence ID" value="RCN52125.1"/>
    <property type="molecule type" value="Genomic_DNA"/>
</dbReference>
<evidence type="ECO:0000259" key="2">
    <source>
        <dbReference type="SMART" id="SM00198"/>
    </source>
</evidence>
<dbReference type="Pfam" id="PF00188">
    <property type="entry name" value="CAP"/>
    <property type="match status" value="1"/>
</dbReference>
<dbReference type="STRING" id="29170.A0A368HA56"/>
<evidence type="ECO:0000313" key="3">
    <source>
        <dbReference type="EMBL" id="RCN52125.1"/>
    </source>
</evidence>
<feature type="domain" description="SCP" evidence="2">
    <location>
        <begin position="44"/>
        <end position="229"/>
    </location>
</feature>
<name>A0A368HA56_ANCCA</name>
<dbReference type="InterPro" id="IPR014044">
    <property type="entry name" value="CAP_dom"/>
</dbReference>
<comment type="caution">
    <text evidence="3">The sequence shown here is derived from an EMBL/GenBank/DDBJ whole genome shotgun (WGS) entry which is preliminary data.</text>
</comment>
<dbReference type="OrthoDB" id="5820037at2759"/>
<evidence type="ECO:0000256" key="1">
    <source>
        <dbReference type="SAM" id="MobiDB-lite"/>
    </source>
</evidence>
<accession>A0A368HA56</accession>